<protein>
    <recommendedName>
        <fullName evidence="4">Tetratricopeptide repeat protein</fullName>
    </recommendedName>
</protein>
<dbReference type="Proteomes" id="UP000255469">
    <property type="component" value="Unassembled WGS sequence"/>
</dbReference>
<evidence type="ECO:0000256" key="1">
    <source>
        <dbReference type="SAM" id="SignalP"/>
    </source>
</evidence>
<evidence type="ECO:0000313" key="3">
    <source>
        <dbReference type="Proteomes" id="UP000255469"/>
    </source>
</evidence>
<sequence length="213" mass="23692">MKTLVSKLVVIVALMCATSVNAQDARPSDRQLETALSKVNADEAVSVVKGMDELKRIEAQTPDAWLPVYYRTLFALQYAVRFPQNSYSTLFLDAVKTDVEALQSKEDADRSEALTLKGLYYTALIVQNPPVNGKRYCVDAIIAYKSAIGVNPDNPRARLLLYIFFDQMSKATGKPSMNGPEELATIRQLFAKEKPMGLQPAWGSNLMDFYGLK</sequence>
<feature type="chain" id="PRO_5016954685" description="Tetratricopeptide repeat protein" evidence="1">
    <location>
        <begin position="23"/>
        <end position="213"/>
    </location>
</feature>
<evidence type="ECO:0008006" key="4">
    <source>
        <dbReference type="Google" id="ProtNLM"/>
    </source>
</evidence>
<dbReference type="EMBL" id="UGTM01000001">
    <property type="protein sequence ID" value="SUB86403.1"/>
    <property type="molecule type" value="Genomic_DNA"/>
</dbReference>
<accession>A0A379E105</accession>
<dbReference type="AlphaFoldDB" id="A0A379E105"/>
<dbReference type="RefSeq" id="WP_004353937.1">
    <property type="nucleotide sequence ID" value="NZ_CAUVNR010000032.1"/>
</dbReference>
<name>A0A379E105_9BACT</name>
<gene>
    <name evidence="2" type="ORF">NCTC13067_00035</name>
</gene>
<dbReference type="OMA" id="LMCATSV"/>
<keyword evidence="1" id="KW-0732">Signal</keyword>
<evidence type="ECO:0000313" key="2">
    <source>
        <dbReference type="EMBL" id="SUB86403.1"/>
    </source>
</evidence>
<feature type="signal peptide" evidence="1">
    <location>
        <begin position="1"/>
        <end position="22"/>
    </location>
</feature>
<proteinExistence type="predicted"/>
<reference evidence="2 3" key="1">
    <citation type="submission" date="2018-06" db="EMBL/GenBank/DDBJ databases">
        <authorList>
            <consortium name="Pathogen Informatics"/>
            <person name="Doyle S."/>
        </authorList>
    </citation>
    <scope>NUCLEOTIDE SEQUENCE [LARGE SCALE GENOMIC DNA]</scope>
    <source>
        <strain evidence="2 3">NCTC13067</strain>
    </source>
</reference>
<organism evidence="2 3">
    <name type="scientific">Prevotella denticola</name>
    <dbReference type="NCBI Taxonomy" id="28129"/>
    <lineage>
        <taxon>Bacteria</taxon>
        <taxon>Pseudomonadati</taxon>
        <taxon>Bacteroidota</taxon>
        <taxon>Bacteroidia</taxon>
        <taxon>Bacteroidales</taxon>
        <taxon>Prevotellaceae</taxon>
        <taxon>Prevotella</taxon>
    </lineage>
</organism>